<sequence>VPNPKNVYEERIKKLEAEVKLLKHRLANRSGYLGKFGKDLKR</sequence>
<dbReference type="AlphaFoldDB" id="A0A0F9ELV2"/>
<proteinExistence type="predicted"/>
<evidence type="ECO:0008006" key="2">
    <source>
        <dbReference type="Google" id="ProtNLM"/>
    </source>
</evidence>
<accession>A0A0F9ELV2</accession>
<dbReference type="EMBL" id="LAZR01036443">
    <property type="protein sequence ID" value="KKL24823.1"/>
    <property type="molecule type" value="Genomic_DNA"/>
</dbReference>
<gene>
    <name evidence="1" type="ORF">LCGC14_2411430</name>
</gene>
<name>A0A0F9ELV2_9ZZZZ</name>
<reference evidence="1" key="1">
    <citation type="journal article" date="2015" name="Nature">
        <title>Complex archaea that bridge the gap between prokaryotes and eukaryotes.</title>
        <authorList>
            <person name="Spang A."/>
            <person name="Saw J.H."/>
            <person name="Jorgensen S.L."/>
            <person name="Zaremba-Niedzwiedzka K."/>
            <person name="Martijn J."/>
            <person name="Lind A.E."/>
            <person name="van Eijk R."/>
            <person name="Schleper C."/>
            <person name="Guy L."/>
            <person name="Ettema T.J."/>
        </authorList>
    </citation>
    <scope>NUCLEOTIDE SEQUENCE</scope>
</reference>
<feature type="non-terminal residue" evidence="1">
    <location>
        <position position="1"/>
    </location>
</feature>
<comment type="caution">
    <text evidence="1">The sequence shown here is derived from an EMBL/GenBank/DDBJ whole genome shotgun (WGS) entry which is preliminary data.</text>
</comment>
<protein>
    <recommendedName>
        <fullName evidence="2">Transposase</fullName>
    </recommendedName>
</protein>
<organism evidence="1">
    <name type="scientific">marine sediment metagenome</name>
    <dbReference type="NCBI Taxonomy" id="412755"/>
    <lineage>
        <taxon>unclassified sequences</taxon>
        <taxon>metagenomes</taxon>
        <taxon>ecological metagenomes</taxon>
    </lineage>
</organism>
<evidence type="ECO:0000313" key="1">
    <source>
        <dbReference type="EMBL" id="KKL24823.1"/>
    </source>
</evidence>